<dbReference type="SUPFAM" id="SSF48498">
    <property type="entry name" value="Tetracyclin repressor-like, C-terminal domain"/>
    <property type="match status" value="1"/>
</dbReference>
<dbReference type="OrthoDB" id="270177at2"/>
<accession>A0A261SLV7</accession>
<proteinExistence type="predicted"/>
<keyword evidence="7" id="KW-1185">Reference proteome</keyword>
<protein>
    <submittedName>
        <fullName evidence="6">TetR family transcriptional regulator</fullName>
    </submittedName>
</protein>
<evidence type="ECO:0000256" key="1">
    <source>
        <dbReference type="ARBA" id="ARBA00023015"/>
    </source>
</evidence>
<dbReference type="EMBL" id="NEVM01000001">
    <property type="protein sequence ID" value="OZI38041.1"/>
    <property type="molecule type" value="Genomic_DNA"/>
</dbReference>
<dbReference type="PROSITE" id="PS50977">
    <property type="entry name" value="HTH_TETR_2"/>
    <property type="match status" value="1"/>
</dbReference>
<dbReference type="SUPFAM" id="SSF46689">
    <property type="entry name" value="Homeodomain-like"/>
    <property type="match status" value="1"/>
</dbReference>
<dbReference type="GO" id="GO:0003700">
    <property type="term" value="F:DNA-binding transcription factor activity"/>
    <property type="evidence" value="ECO:0007669"/>
    <property type="project" value="TreeGrafter"/>
</dbReference>
<evidence type="ECO:0000313" key="7">
    <source>
        <dbReference type="Proteomes" id="UP000216020"/>
    </source>
</evidence>
<evidence type="ECO:0000313" key="6">
    <source>
        <dbReference type="EMBL" id="OZI38041.1"/>
    </source>
</evidence>
<sequence length="206" mass="22368">MSRRSDHTREQLAELIVREGHQLLSEVGFARFSAREVAKRIGYSVGTLYNVFGSYDALMLAINGRTLDLWRAALLEKLEQAKSGRLEQAIAVYFDFAASHRHAWAALYDFRLPNDVPLPASYAEKLAAVTGILVDEITADLPAHRKAEGPGLARSIFATVHGHCFFALNGTFDLLGETDALGAAIARAREAIAGVSGRGDSPRGSD</sequence>
<dbReference type="InterPro" id="IPR009057">
    <property type="entry name" value="Homeodomain-like_sf"/>
</dbReference>
<dbReference type="InterPro" id="IPR050109">
    <property type="entry name" value="HTH-type_TetR-like_transc_reg"/>
</dbReference>
<name>A0A261SLV7_9BORD</name>
<feature type="domain" description="HTH tetR-type" evidence="5">
    <location>
        <begin position="10"/>
        <end position="70"/>
    </location>
</feature>
<dbReference type="Pfam" id="PF13305">
    <property type="entry name" value="TetR_C_33"/>
    <property type="match status" value="1"/>
</dbReference>
<reference evidence="7" key="1">
    <citation type="submission" date="2017-05" db="EMBL/GenBank/DDBJ databases">
        <title>Complete and WGS of Bordetella genogroups.</title>
        <authorList>
            <person name="Spilker T."/>
            <person name="Lipuma J."/>
        </authorList>
    </citation>
    <scope>NUCLEOTIDE SEQUENCE [LARGE SCALE GENOMIC DNA]</scope>
    <source>
        <strain evidence="7">AU16122</strain>
    </source>
</reference>
<dbReference type="Proteomes" id="UP000216020">
    <property type="component" value="Unassembled WGS sequence"/>
</dbReference>
<dbReference type="Pfam" id="PF00440">
    <property type="entry name" value="TetR_N"/>
    <property type="match status" value="1"/>
</dbReference>
<organism evidence="6 7">
    <name type="scientific">Bordetella genomosp. 10</name>
    <dbReference type="NCBI Taxonomy" id="1416804"/>
    <lineage>
        <taxon>Bacteria</taxon>
        <taxon>Pseudomonadati</taxon>
        <taxon>Pseudomonadota</taxon>
        <taxon>Betaproteobacteria</taxon>
        <taxon>Burkholderiales</taxon>
        <taxon>Alcaligenaceae</taxon>
        <taxon>Bordetella</taxon>
    </lineage>
</organism>
<dbReference type="InterPro" id="IPR025996">
    <property type="entry name" value="MT1864/Rv1816-like_C"/>
</dbReference>
<keyword evidence="1" id="KW-0805">Transcription regulation</keyword>
<evidence type="ECO:0000256" key="2">
    <source>
        <dbReference type="ARBA" id="ARBA00023125"/>
    </source>
</evidence>
<keyword evidence="2 4" id="KW-0238">DNA-binding</keyword>
<dbReference type="InterPro" id="IPR001647">
    <property type="entry name" value="HTH_TetR"/>
</dbReference>
<evidence type="ECO:0000256" key="4">
    <source>
        <dbReference type="PROSITE-ProRule" id="PRU00335"/>
    </source>
</evidence>
<evidence type="ECO:0000256" key="3">
    <source>
        <dbReference type="ARBA" id="ARBA00023163"/>
    </source>
</evidence>
<dbReference type="AlphaFoldDB" id="A0A261SLV7"/>
<evidence type="ECO:0000259" key="5">
    <source>
        <dbReference type="PROSITE" id="PS50977"/>
    </source>
</evidence>
<dbReference type="Gene3D" id="1.10.357.10">
    <property type="entry name" value="Tetracycline Repressor, domain 2"/>
    <property type="match status" value="1"/>
</dbReference>
<keyword evidence="3" id="KW-0804">Transcription</keyword>
<dbReference type="RefSeq" id="WP_094852140.1">
    <property type="nucleotide sequence ID" value="NZ_NEVM01000001.1"/>
</dbReference>
<dbReference type="PANTHER" id="PTHR30055">
    <property type="entry name" value="HTH-TYPE TRANSCRIPTIONAL REGULATOR RUTR"/>
    <property type="match status" value="1"/>
</dbReference>
<dbReference type="InterPro" id="IPR036271">
    <property type="entry name" value="Tet_transcr_reg_TetR-rel_C_sf"/>
</dbReference>
<dbReference type="PANTHER" id="PTHR30055:SF234">
    <property type="entry name" value="HTH-TYPE TRANSCRIPTIONAL REGULATOR BETI"/>
    <property type="match status" value="1"/>
</dbReference>
<dbReference type="GO" id="GO:0000976">
    <property type="term" value="F:transcription cis-regulatory region binding"/>
    <property type="evidence" value="ECO:0007669"/>
    <property type="project" value="TreeGrafter"/>
</dbReference>
<gene>
    <name evidence="6" type="ORF">CAL29_06730</name>
</gene>
<feature type="DNA-binding region" description="H-T-H motif" evidence="4">
    <location>
        <begin position="33"/>
        <end position="52"/>
    </location>
</feature>
<comment type="caution">
    <text evidence="6">The sequence shown here is derived from an EMBL/GenBank/DDBJ whole genome shotgun (WGS) entry which is preliminary data.</text>
</comment>